<evidence type="ECO:0000313" key="2">
    <source>
        <dbReference type="Proteomes" id="UP000694240"/>
    </source>
</evidence>
<proteinExistence type="predicted"/>
<evidence type="ECO:0000313" key="1">
    <source>
        <dbReference type="EMBL" id="KAG7616972.1"/>
    </source>
</evidence>
<name>A0A8T2E2I0_9BRAS</name>
<dbReference type="Proteomes" id="UP000694240">
    <property type="component" value="Chromosome 4"/>
</dbReference>
<gene>
    <name evidence="1" type="ORF">ISN45_At04g023970</name>
</gene>
<keyword evidence="2" id="KW-1185">Reference proteome</keyword>
<dbReference type="AlphaFoldDB" id="A0A8T2E2I0"/>
<sequence>MSLTIPKPRVREKERAFGYSGRVFRVRVFRFRSLEPVRVILSRIDEKLDSELDVRTDPLSEFFLISYFIGLSIPILKVDKPKFCYLLFSS</sequence>
<dbReference type="EMBL" id="JAEFBK010000004">
    <property type="protein sequence ID" value="KAG7616972.1"/>
    <property type="molecule type" value="Genomic_DNA"/>
</dbReference>
<protein>
    <submittedName>
        <fullName evidence="1">Uncharacterized protein</fullName>
    </submittedName>
</protein>
<reference evidence="1 2" key="1">
    <citation type="submission" date="2020-12" db="EMBL/GenBank/DDBJ databases">
        <title>Concerted genomic and epigenomic changes stabilize Arabidopsis allopolyploids.</title>
        <authorList>
            <person name="Chen Z."/>
        </authorList>
    </citation>
    <scope>NUCLEOTIDE SEQUENCE [LARGE SCALE GENOMIC DNA]</scope>
    <source>
        <strain evidence="1">Allo738</strain>
        <tissue evidence="1">Leaf</tissue>
    </source>
</reference>
<organism evidence="1 2">
    <name type="scientific">Arabidopsis thaliana x Arabidopsis arenosa</name>
    <dbReference type="NCBI Taxonomy" id="1240361"/>
    <lineage>
        <taxon>Eukaryota</taxon>
        <taxon>Viridiplantae</taxon>
        <taxon>Streptophyta</taxon>
        <taxon>Embryophyta</taxon>
        <taxon>Tracheophyta</taxon>
        <taxon>Spermatophyta</taxon>
        <taxon>Magnoliopsida</taxon>
        <taxon>eudicotyledons</taxon>
        <taxon>Gunneridae</taxon>
        <taxon>Pentapetalae</taxon>
        <taxon>rosids</taxon>
        <taxon>malvids</taxon>
        <taxon>Brassicales</taxon>
        <taxon>Brassicaceae</taxon>
        <taxon>Camelineae</taxon>
        <taxon>Arabidopsis</taxon>
    </lineage>
</organism>
<accession>A0A8T2E2I0</accession>
<comment type="caution">
    <text evidence="1">The sequence shown here is derived from an EMBL/GenBank/DDBJ whole genome shotgun (WGS) entry which is preliminary data.</text>
</comment>